<evidence type="ECO:0000256" key="1">
    <source>
        <dbReference type="SAM" id="MobiDB-lite"/>
    </source>
</evidence>
<feature type="transmembrane region" description="Helical" evidence="2">
    <location>
        <begin position="236"/>
        <end position="261"/>
    </location>
</feature>
<reference evidence="3" key="1">
    <citation type="journal article" date="2021" name="PeerJ">
        <title>Extensive microbial diversity within the chicken gut microbiome revealed by metagenomics and culture.</title>
        <authorList>
            <person name="Gilroy R."/>
            <person name="Ravi A."/>
            <person name="Getino M."/>
            <person name="Pursley I."/>
            <person name="Horton D.L."/>
            <person name="Alikhan N.F."/>
            <person name="Baker D."/>
            <person name="Gharbi K."/>
            <person name="Hall N."/>
            <person name="Watson M."/>
            <person name="Adriaenssens E.M."/>
            <person name="Foster-Nyarko E."/>
            <person name="Jarju S."/>
            <person name="Secka A."/>
            <person name="Antonio M."/>
            <person name="Oren A."/>
            <person name="Chaudhuri R.R."/>
            <person name="La Ragione R."/>
            <person name="Hildebrand F."/>
            <person name="Pallen M.J."/>
        </authorList>
    </citation>
    <scope>NUCLEOTIDE SEQUENCE</scope>
    <source>
        <strain evidence="3">ChiBcec1-1630</strain>
    </source>
</reference>
<name>A0A9D2QJJ4_9FIRM</name>
<protein>
    <recommendedName>
        <fullName evidence="5">DUF1700 domain-containing protein</fullName>
    </recommendedName>
</protein>
<feature type="compositionally biased region" description="Gly residues" evidence="1">
    <location>
        <begin position="163"/>
        <end position="177"/>
    </location>
</feature>
<organism evidence="3 4">
    <name type="scientific">Candidatus Eisenbergiella intestinigallinarum</name>
    <dbReference type="NCBI Taxonomy" id="2838549"/>
    <lineage>
        <taxon>Bacteria</taxon>
        <taxon>Bacillati</taxon>
        <taxon>Bacillota</taxon>
        <taxon>Clostridia</taxon>
        <taxon>Lachnospirales</taxon>
        <taxon>Lachnospiraceae</taxon>
        <taxon>Eisenbergiella</taxon>
    </lineage>
</organism>
<evidence type="ECO:0000313" key="4">
    <source>
        <dbReference type="Proteomes" id="UP000823922"/>
    </source>
</evidence>
<dbReference type="Pfam" id="PF22564">
    <property type="entry name" value="HAAS"/>
    <property type="match status" value="1"/>
</dbReference>
<sequence>MNRAEFMERLQELLEDIPQAEREDALQYYNDYLDDAGTENENAALAALGSPERIADSIRVGLQDGEDFGEFTEEGFRMDEGEKREPVPVSGWTEKTEADKNGAESDEKNGFGNGACSGTQENGTAGPGMGRHGGPGPGTNGYGGPGPGMSGCGAYGPGPSGFGPGNSGGFGSQGPGSQGRWNGPDMSAAGPQRPQKRSAGEIILLILACLFLVPVLVPLGLGAVIIAFVFLVCVLVFFACIVITGIVVLVVGGALVVFAIANLAAFPTSAVCILGGGMVCVGIGLLLTLLMCWLAVNTVPALCRGFVRLCSLPFHRKR</sequence>
<evidence type="ECO:0008006" key="5">
    <source>
        <dbReference type="Google" id="ProtNLM"/>
    </source>
</evidence>
<feature type="transmembrane region" description="Helical" evidence="2">
    <location>
        <begin position="202"/>
        <end position="230"/>
    </location>
</feature>
<keyword evidence="2" id="KW-1133">Transmembrane helix</keyword>
<gene>
    <name evidence="3" type="ORF">H9926_04655</name>
</gene>
<feature type="region of interest" description="Disordered" evidence="1">
    <location>
        <begin position="163"/>
        <end position="193"/>
    </location>
</feature>
<accession>A0A9D2QJJ4</accession>
<dbReference type="EMBL" id="DWVS01000114">
    <property type="protein sequence ID" value="HJC87289.1"/>
    <property type="molecule type" value="Genomic_DNA"/>
</dbReference>
<feature type="compositionally biased region" description="Gly residues" evidence="1">
    <location>
        <begin position="125"/>
        <end position="145"/>
    </location>
</feature>
<keyword evidence="2" id="KW-0812">Transmembrane</keyword>
<feature type="region of interest" description="Disordered" evidence="1">
    <location>
        <begin position="79"/>
        <end position="145"/>
    </location>
</feature>
<reference evidence="3" key="2">
    <citation type="submission" date="2021-04" db="EMBL/GenBank/DDBJ databases">
        <authorList>
            <person name="Gilroy R."/>
        </authorList>
    </citation>
    <scope>NUCLEOTIDE SEQUENCE</scope>
    <source>
        <strain evidence="3">ChiBcec1-1630</strain>
    </source>
</reference>
<keyword evidence="2" id="KW-0472">Membrane</keyword>
<feature type="compositionally biased region" description="Basic and acidic residues" evidence="1">
    <location>
        <begin position="94"/>
        <end position="109"/>
    </location>
</feature>
<evidence type="ECO:0000313" key="3">
    <source>
        <dbReference type="EMBL" id="HJC87289.1"/>
    </source>
</evidence>
<dbReference type="AlphaFoldDB" id="A0A9D2QJJ4"/>
<evidence type="ECO:0000256" key="2">
    <source>
        <dbReference type="SAM" id="Phobius"/>
    </source>
</evidence>
<proteinExistence type="predicted"/>
<feature type="transmembrane region" description="Helical" evidence="2">
    <location>
        <begin position="273"/>
        <end position="296"/>
    </location>
</feature>
<comment type="caution">
    <text evidence="3">The sequence shown here is derived from an EMBL/GenBank/DDBJ whole genome shotgun (WGS) entry which is preliminary data.</text>
</comment>
<dbReference type="Proteomes" id="UP000823922">
    <property type="component" value="Unassembled WGS sequence"/>
</dbReference>